<feature type="region of interest" description="Disordered" evidence="1">
    <location>
        <begin position="149"/>
        <end position="174"/>
    </location>
</feature>
<evidence type="ECO:0000256" key="1">
    <source>
        <dbReference type="SAM" id="MobiDB-lite"/>
    </source>
</evidence>
<protein>
    <submittedName>
        <fullName evidence="2">Uncharacterized protein</fullName>
    </submittedName>
</protein>
<evidence type="ECO:0000313" key="2">
    <source>
        <dbReference type="EMBL" id="KIM40037.1"/>
    </source>
</evidence>
<feature type="non-terminal residue" evidence="2">
    <location>
        <position position="307"/>
    </location>
</feature>
<reference evidence="2 3" key="1">
    <citation type="submission" date="2014-04" db="EMBL/GenBank/DDBJ databases">
        <authorList>
            <consortium name="DOE Joint Genome Institute"/>
            <person name="Kuo A."/>
            <person name="Gay G."/>
            <person name="Dore J."/>
            <person name="Kohler A."/>
            <person name="Nagy L.G."/>
            <person name="Floudas D."/>
            <person name="Copeland A."/>
            <person name="Barry K.W."/>
            <person name="Cichocki N."/>
            <person name="Veneault-Fourrey C."/>
            <person name="LaButti K."/>
            <person name="Lindquist E.A."/>
            <person name="Lipzen A."/>
            <person name="Lundell T."/>
            <person name="Morin E."/>
            <person name="Murat C."/>
            <person name="Sun H."/>
            <person name="Tunlid A."/>
            <person name="Henrissat B."/>
            <person name="Grigoriev I.V."/>
            <person name="Hibbett D.S."/>
            <person name="Martin F."/>
            <person name="Nordberg H.P."/>
            <person name="Cantor M.N."/>
            <person name="Hua S.X."/>
        </authorList>
    </citation>
    <scope>NUCLEOTIDE SEQUENCE [LARGE SCALE GENOMIC DNA]</scope>
    <source>
        <strain evidence="3">h7</strain>
    </source>
</reference>
<gene>
    <name evidence="2" type="ORF">M413DRAFT_28575</name>
</gene>
<dbReference type="EMBL" id="KN831783">
    <property type="protein sequence ID" value="KIM40037.1"/>
    <property type="molecule type" value="Genomic_DNA"/>
</dbReference>
<organism evidence="2 3">
    <name type="scientific">Hebeloma cylindrosporum</name>
    <dbReference type="NCBI Taxonomy" id="76867"/>
    <lineage>
        <taxon>Eukaryota</taxon>
        <taxon>Fungi</taxon>
        <taxon>Dikarya</taxon>
        <taxon>Basidiomycota</taxon>
        <taxon>Agaricomycotina</taxon>
        <taxon>Agaricomycetes</taxon>
        <taxon>Agaricomycetidae</taxon>
        <taxon>Agaricales</taxon>
        <taxon>Agaricineae</taxon>
        <taxon>Hymenogastraceae</taxon>
        <taxon>Hebeloma</taxon>
    </lineage>
</organism>
<name>A0A0C2YG09_HEBCY</name>
<dbReference type="HOGENOM" id="CLU_907801_0_0_1"/>
<dbReference type="Proteomes" id="UP000053424">
    <property type="component" value="Unassembled WGS sequence"/>
</dbReference>
<proteinExistence type="predicted"/>
<feature type="region of interest" description="Disordered" evidence="1">
    <location>
        <begin position="286"/>
        <end position="307"/>
    </location>
</feature>
<reference evidence="3" key="2">
    <citation type="submission" date="2015-01" db="EMBL/GenBank/DDBJ databases">
        <title>Evolutionary Origins and Diversification of the Mycorrhizal Mutualists.</title>
        <authorList>
            <consortium name="DOE Joint Genome Institute"/>
            <consortium name="Mycorrhizal Genomics Consortium"/>
            <person name="Kohler A."/>
            <person name="Kuo A."/>
            <person name="Nagy L.G."/>
            <person name="Floudas D."/>
            <person name="Copeland A."/>
            <person name="Barry K.W."/>
            <person name="Cichocki N."/>
            <person name="Veneault-Fourrey C."/>
            <person name="LaButti K."/>
            <person name="Lindquist E.A."/>
            <person name="Lipzen A."/>
            <person name="Lundell T."/>
            <person name="Morin E."/>
            <person name="Murat C."/>
            <person name="Riley R."/>
            <person name="Ohm R."/>
            <person name="Sun H."/>
            <person name="Tunlid A."/>
            <person name="Henrissat B."/>
            <person name="Grigoriev I.V."/>
            <person name="Hibbett D.S."/>
            <person name="Martin F."/>
        </authorList>
    </citation>
    <scope>NUCLEOTIDE SEQUENCE [LARGE SCALE GENOMIC DNA]</scope>
    <source>
        <strain evidence="3">h7</strain>
    </source>
</reference>
<dbReference type="AlphaFoldDB" id="A0A0C2YG09"/>
<feature type="region of interest" description="Disordered" evidence="1">
    <location>
        <begin position="210"/>
        <end position="229"/>
    </location>
</feature>
<evidence type="ECO:0000313" key="3">
    <source>
        <dbReference type="Proteomes" id="UP000053424"/>
    </source>
</evidence>
<sequence length="307" mass="34460">MVKCKRQASPTPEPDSSSWPVVDLLEYLRPAILALVVFMGMPSFMDSRAAVISTLNAQGQLMTRFNAIVSVSGYGESLPLFVHEFRRWHIDMFETLSARDQETVYLEGTWILPSDAQQRLAPDFAIPIDPVWVPIPPQYREQVSRFSTTLRDARPSVPRADSPQASEPSEVPARAKRLRTADWNSIPNQGVGRITEHGSKVAAREALLAARQERQRRASPSSRGPALPRLFTPEEIRGLRRNVPPPTRACRNCFLTGRVSECVWRTWGDKCNVCASVKHGRCSFQESPEERQDHTEAAFAHGQDSLT</sequence>
<accession>A0A0C2YG09</accession>
<keyword evidence="3" id="KW-1185">Reference proteome</keyword>